<feature type="region of interest" description="Disordered" evidence="1">
    <location>
        <begin position="43"/>
        <end position="67"/>
    </location>
</feature>
<organism evidence="4 5">
    <name type="scientific">Candida albicans</name>
    <name type="common">Yeast</name>
    <dbReference type="NCBI Taxonomy" id="5476"/>
    <lineage>
        <taxon>Eukaryota</taxon>
        <taxon>Fungi</taxon>
        <taxon>Dikarya</taxon>
        <taxon>Ascomycota</taxon>
        <taxon>Saccharomycotina</taxon>
        <taxon>Pichiomycetes</taxon>
        <taxon>Debaryomycetaceae</taxon>
        <taxon>Candida/Lodderomyces clade</taxon>
        <taxon>Candida</taxon>
    </lineage>
</organism>
<dbReference type="PANTHER" id="PTHR31904:SF1">
    <property type="entry name" value="BYPASS OF STOP CODON PROTEIN 5-RELATED"/>
    <property type="match status" value="1"/>
</dbReference>
<evidence type="ECO:0000313" key="5">
    <source>
        <dbReference type="Proteomes" id="UP000536275"/>
    </source>
</evidence>
<dbReference type="InterPro" id="IPR007519">
    <property type="entry name" value="Bul1_N"/>
</dbReference>
<dbReference type="Pfam" id="PF04426">
    <property type="entry name" value="Bul1_C"/>
    <property type="match status" value="1"/>
</dbReference>
<accession>A0A8H6BT31</accession>
<feature type="compositionally biased region" description="Polar residues" evidence="1">
    <location>
        <begin position="53"/>
        <end position="63"/>
    </location>
</feature>
<dbReference type="Pfam" id="PF04425">
    <property type="entry name" value="Bul1_N"/>
    <property type="match status" value="1"/>
</dbReference>
<gene>
    <name evidence="4" type="ORF">FOB64_005933</name>
</gene>
<sequence>MNNTKNSENHTSSVDDTIGTILPSYSMFTSTIGMNVNVPEDNYQRYTDAEPPSYNQEDLNTVESSSVSVSQASSALHNMSLGSSRTSTNDSLQVIDENGSFIVADENTWHWRETILDNVHRLPNLTFQSHKISEAVKLEVHFTKDVCELGKKPELIDPYIYEYKQGDLLNGYILIKNTSEKPIPFEMFYLLFEGNFMVANPLDAKDKVPVKIHGSALCFKKEKIIFPGITYKRFFTFRIPNNLLDSECNDHALSKHVELPPTMGLSRWETAHFPERAINKIKDFTLLNTSVSYGVMARFIGRKSTWEVDFGKIDTPSNSTRIVNSQGDEYIILKELTNYFRVVKKTPIPTDNERLMKLLENKLISNFTGSIDIGKELTQTELELAKCKQFYKPDSIRDTKLNPNRIEHYETFLPLVRKSLTGNKPLGTLRVSTPKKEFCVSYIPPLRFRQQSIENLVSSWKFEIPVDMSIAYSSLNTKPSQLPNIVDVKAELAVLTIRSDSKPIPIEFNHDLIFNKQCNGQFIDSDNFNENIIKPFRKYSTDLYKIYKKLGSENFKIEQSLVDDLKSICKLEHKTFNLRVKDIMIDGKPGKPSSKGVTQWSIDENGAKSSFTVGINLENLELKGDTNSNKSKKSYDNFTLVPDFQSCFMCRLYHVKLTMALSNDRYVNIKVPVRVQKVV</sequence>
<protein>
    <submittedName>
        <fullName evidence="4">Bul1 N terminus family protein</fullName>
    </submittedName>
</protein>
<feature type="domain" description="Bul1 N-terminal" evidence="2">
    <location>
        <begin position="4"/>
        <end position="213"/>
    </location>
</feature>
<dbReference type="InterPro" id="IPR039634">
    <property type="entry name" value="Bul1-like"/>
</dbReference>
<dbReference type="PANTHER" id="PTHR31904">
    <property type="entry name" value="BYPASS OF STOP CODON PROTEIN 5-RELATED"/>
    <property type="match status" value="1"/>
</dbReference>
<dbReference type="AlphaFoldDB" id="A0A8H6BT31"/>
<evidence type="ECO:0000259" key="2">
    <source>
        <dbReference type="Pfam" id="PF04425"/>
    </source>
</evidence>
<proteinExistence type="predicted"/>
<comment type="caution">
    <text evidence="4">The sequence shown here is derived from an EMBL/GenBank/DDBJ whole genome shotgun (WGS) entry which is preliminary data.</text>
</comment>
<evidence type="ECO:0000313" key="4">
    <source>
        <dbReference type="EMBL" id="KAF6062895.1"/>
    </source>
</evidence>
<dbReference type="InterPro" id="IPR022794">
    <property type="entry name" value="Bul1_C"/>
</dbReference>
<evidence type="ECO:0000259" key="3">
    <source>
        <dbReference type="Pfam" id="PF04426"/>
    </source>
</evidence>
<reference evidence="4 5" key="1">
    <citation type="submission" date="2020-03" db="EMBL/GenBank/DDBJ databases">
        <title>FDA dAtabase for Regulatory Grade micrObial Sequences (FDA-ARGOS): Supporting development and validation of Infectious Disease Dx tests.</title>
        <authorList>
            <person name="Campos J."/>
            <person name="Goldberg B."/>
            <person name="Tallon L."/>
            <person name="Sadzewicz L."/>
            <person name="Vavikolanu K."/>
            <person name="Mehta A."/>
            <person name="Aluvathingal J."/>
            <person name="Nadendla S."/>
            <person name="Nandy P."/>
            <person name="Geyer C."/>
            <person name="Yan Y."/>
            <person name="Sichtig H."/>
        </authorList>
    </citation>
    <scope>NUCLEOTIDE SEQUENCE [LARGE SCALE GENOMIC DNA]</scope>
    <source>
        <strain evidence="4 5">FDAARGOS_656</strain>
    </source>
</reference>
<evidence type="ECO:0000256" key="1">
    <source>
        <dbReference type="SAM" id="MobiDB-lite"/>
    </source>
</evidence>
<dbReference type="Proteomes" id="UP000536275">
    <property type="component" value="Unassembled WGS sequence"/>
</dbReference>
<feature type="domain" description="Bul1 C-terminal" evidence="3">
    <location>
        <begin position="464"/>
        <end position="677"/>
    </location>
</feature>
<dbReference type="EMBL" id="JABWAD010000061">
    <property type="protein sequence ID" value="KAF6062895.1"/>
    <property type="molecule type" value="Genomic_DNA"/>
</dbReference>
<name>A0A8H6BT31_CANAX</name>